<dbReference type="EMBL" id="ML010396">
    <property type="protein sequence ID" value="RKO96084.1"/>
    <property type="molecule type" value="Genomic_DNA"/>
</dbReference>
<evidence type="ECO:0000313" key="3">
    <source>
        <dbReference type="Proteomes" id="UP000268535"/>
    </source>
</evidence>
<feature type="chain" id="PRO_5020696709" evidence="1">
    <location>
        <begin position="28"/>
        <end position="201"/>
    </location>
</feature>
<feature type="signal peptide" evidence="1">
    <location>
        <begin position="1"/>
        <end position="27"/>
    </location>
</feature>
<evidence type="ECO:0000313" key="2">
    <source>
        <dbReference type="EMBL" id="RKO96084.1"/>
    </source>
</evidence>
<organism evidence="2 3">
    <name type="scientific">Caulochytrium protostelioides</name>
    <dbReference type="NCBI Taxonomy" id="1555241"/>
    <lineage>
        <taxon>Eukaryota</taxon>
        <taxon>Fungi</taxon>
        <taxon>Fungi incertae sedis</taxon>
        <taxon>Chytridiomycota</taxon>
        <taxon>Chytridiomycota incertae sedis</taxon>
        <taxon>Chytridiomycetes</taxon>
        <taxon>Caulochytriales</taxon>
        <taxon>Caulochytriaceae</taxon>
        <taxon>Caulochytrium</taxon>
    </lineage>
</organism>
<dbReference type="AlphaFoldDB" id="A0A4P9WSF9"/>
<sequence>MQAIIRGRDGLLPILLLAFFMCLTATAVPTGQGNEQQIQEARKQEAADALAMLSSPGDGKYRDVREHDAADALAMLSSPGDGKYRDVREHDAADALAMLLMNEPIVQPGKTSTGPSRDAFDYFGHGSPYAETGVPEVTSDENLVYTWDEYFQQLVESQRSSLHKKPTAELAKTLLSPFQTYEDQLEYRLPPLDPQTKHTFE</sequence>
<gene>
    <name evidence="2" type="ORF">CAUPRSCDRAFT_12216</name>
</gene>
<evidence type="ECO:0000256" key="1">
    <source>
        <dbReference type="SAM" id="SignalP"/>
    </source>
</evidence>
<accession>A0A4P9WSF9</accession>
<protein>
    <submittedName>
        <fullName evidence="2">Uncharacterized protein</fullName>
    </submittedName>
</protein>
<keyword evidence="1" id="KW-0732">Signal</keyword>
<proteinExistence type="predicted"/>
<dbReference type="Proteomes" id="UP000268535">
    <property type="component" value="Unassembled WGS sequence"/>
</dbReference>
<reference evidence="3" key="1">
    <citation type="journal article" date="2018" name="Nat. Microbiol.">
        <title>Leveraging single-cell genomics to expand the fungal tree of life.</title>
        <authorList>
            <person name="Ahrendt S.R."/>
            <person name="Quandt C.A."/>
            <person name="Ciobanu D."/>
            <person name="Clum A."/>
            <person name="Salamov A."/>
            <person name="Andreopoulos B."/>
            <person name="Cheng J.F."/>
            <person name="Woyke T."/>
            <person name="Pelin A."/>
            <person name="Henrissat B."/>
            <person name="Reynolds N.K."/>
            <person name="Benny G.L."/>
            <person name="Smith M.E."/>
            <person name="James T.Y."/>
            <person name="Grigoriev I.V."/>
        </authorList>
    </citation>
    <scope>NUCLEOTIDE SEQUENCE [LARGE SCALE GENOMIC DNA]</scope>
    <source>
        <strain evidence="3">ATCC 52028</strain>
    </source>
</reference>
<name>A0A4P9WSF9_9FUNG</name>